<proteinExistence type="predicted"/>
<evidence type="ECO:0000313" key="1">
    <source>
        <dbReference type="EMBL" id="TQL95369.1"/>
    </source>
</evidence>
<dbReference type="Proteomes" id="UP000316096">
    <property type="component" value="Unassembled WGS sequence"/>
</dbReference>
<accession>A0A543CE61</accession>
<name>A0A543CE61_9ACTN</name>
<comment type="caution">
    <text evidence="1">The sequence shown here is derived from an EMBL/GenBank/DDBJ whole genome shotgun (WGS) entry which is preliminary data.</text>
</comment>
<organism evidence="1 2">
    <name type="scientific">Actinoallomurus bryophytorum</name>
    <dbReference type="NCBI Taxonomy" id="1490222"/>
    <lineage>
        <taxon>Bacteria</taxon>
        <taxon>Bacillati</taxon>
        <taxon>Actinomycetota</taxon>
        <taxon>Actinomycetes</taxon>
        <taxon>Streptosporangiales</taxon>
        <taxon>Thermomonosporaceae</taxon>
        <taxon>Actinoallomurus</taxon>
    </lineage>
</organism>
<dbReference type="EMBL" id="VFOZ01000001">
    <property type="protein sequence ID" value="TQL95369.1"/>
    <property type="molecule type" value="Genomic_DNA"/>
</dbReference>
<reference evidence="1 2" key="1">
    <citation type="submission" date="2019-06" db="EMBL/GenBank/DDBJ databases">
        <title>Sequencing the genomes of 1000 actinobacteria strains.</title>
        <authorList>
            <person name="Klenk H.-P."/>
        </authorList>
    </citation>
    <scope>NUCLEOTIDE SEQUENCE [LARGE SCALE GENOMIC DNA]</scope>
    <source>
        <strain evidence="1 2">DSM 102200</strain>
    </source>
</reference>
<sequence length="186" mass="20773">MVESETPLSAEAIMRAIVSALETAGSGSANGSALVGEALGGLIALRQRAAHGDVPAPEELDHFRRRVAELLKAGRNPGRFSQYREHVLEYAERGRFDGYELASLGRSALEFLREDFADLDVFDDMTESDLAEIDEELTAAAEEAPPILDVPSWVPESHWWWRAPKQTDMSEEERRHRLYGGELDDY</sequence>
<gene>
    <name evidence="1" type="ORF">FB559_0872</name>
</gene>
<keyword evidence="2" id="KW-1185">Reference proteome</keyword>
<protein>
    <submittedName>
        <fullName evidence="1">Uncharacterized protein</fullName>
    </submittedName>
</protein>
<dbReference type="AlphaFoldDB" id="A0A543CE61"/>
<evidence type="ECO:0000313" key="2">
    <source>
        <dbReference type="Proteomes" id="UP000316096"/>
    </source>
</evidence>